<evidence type="ECO:0000313" key="9">
    <source>
        <dbReference type="EMBL" id="SBW04620.1"/>
    </source>
</evidence>
<keyword evidence="6" id="KW-0472">Membrane</keyword>
<protein>
    <recommendedName>
        <fullName evidence="10">Methyl-accepting chemotaxis sensory transducer</fullName>
    </recommendedName>
</protein>
<evidence type="ECO:0008006" key="10">
    <source>
        <dbReference type="Google" id="ProtNLM"/>
    </source>
</evidence>
<dbReference type="GO" id="GO:0007165">
    <property type="term" value="P:signal transduction"/>
    <property type="evidence" value="ECO:0007669"/>
    <property type="project" value="UniProtKB-KW"/>
</dbReference>
<evidence type="ECO:0000256" key="2">
    <source>
        <dbReference type="ARBA" id="ARBA00023224"/>
    </source>
</evidence>
<dbReference type="PROSITE" id="PS50885">
    <property type="entry name" value="HAMP"/>
    <property type="match status" value="1"/>
</dbReference>
<dbReference type="EMBL" id="FLUP01000001">
    <property type="protein sequence ID" value="SBW04620.1"/>
    <property type="molecule type" value="Genomic_DNA"/>
</dbReference>
<dbReference type="InterPro" id="IPR004089">
    <property type="entry name" value="MCPsignal_dom"/>
</dbReference>
<evidence type="ECO:0000259" key="7">
    <source>
        <dbReference type="PROSITE" id="PS50111"/>
    </source>
</evidence>
<feature type="domain" description="Methyl-accepting transducer" evidence="7">
    <location>
        <begin position="318"/>
        <end position="554"/>
    </location>
</feature>
<comment type="similarity">
    <text evidence="3">Belongs to the methyl-accepting chemotaxis (MCP) protein family.</text>
</comment>
<evidence type="ECO:0000256" key="1">
    <source>
        <dbReference type="ARBA" id="ARBA00004370"/>
    </source>
</evidence>
<accession>A0A212JYN9</accession>
<evidence type="ECO:0000256" key="3">
    <source>
        <dbReference type="ARBA" id="ARBA00029447"/>
    </source>
</evidence>
<keyword evidence="6" id="KW-0812">Transmembrane</keyword>
<dbReference type="RefSeq" id="WP_227119313.1">
    <property type="nucleotide sequence ID" value="NZ_LT598928.1"/>
</dbReference>
<dbReference type="Gene3D" id="6.10.340.10">
    <property type="match status" value="1"/>
</dbReference>
<dbReference type="FunFam" id="1.10.287.950:FF:000001">
    <property type="entry name" value="Methyl-accepting chemotaxis sensory transducer"/>
    <property type="match status" value="1"/>
</dbReference>
<dbReference type="AlphaFoldDB" id="A0A212JYN9"/>
<evidence type="ECO:0000259" key="8">
    <source>
        <dbReference type="PROSITE" id="PS50885"/>
    </source>
</evidence>
<organism evidence="9">
    <name type="scientific">uncultured Desulfovibrio sp</name>
    <dbReference type="NCBI Taxonomy" id="167968"/>
    <lineage>
        <taxon>Bacteria</taxon>
        <taxon>Pseudomonadati</taxon>
        <taxon>Thermodesulfobacteriota</taxon>
        <taxon>Desulfovibrionia</taxon>
        <taxon>Desulfovibrionales</taxon>
        <taxon>Desulfovibrionaceae</taxon>
        <taxon>Desulfovibrio</taxon>
        <taxon>environmental samples</taxon>
    </lineage>
</organism>
<reference evidence="9" key="1">
    <citation type="submission" date="2016-04" db="EMBL/GenBank/DDBJ databases">
        <authorList>
            <person name="Evans L.H."/>
            <person name="Alamgir A."/>
            <person name="Owens N."/>
            <person name="Weber N.D."/>
            <person name="Virtaneva K."/>
            <person name="Barbian K."/>
            <person name="Babar A."/>
            <person name="Rosenke K."/>
        </authorList>
    </citation>
    <scope>NUCLEOTIDE SEQUENCE</scope>
    <source>
        <strain evidence="9">92-2</strain>
    </source>
</reference>
<dbReference type="SMART" id="SM00304">
    <property type="entry name" value="HAMP"/>
    <property type="match status" value="1"/>
</dbReference>
<dbReference type="PANTHER" id="PTHR32089">
    <property type="entry name" value="METHYL-ACCEPTING CHEMOTAXIS PROTEIN MCPB"/>
    <property type="match status" value="1"/>
</dbReference>
<gene>
    <name evidence="9" type="ORF">KM92DES2_11949</name>
</gene>
<dbReference type="Gene3D" id="1.10.287.950">
    <property type="entry name" value="Methyl-accepting chemotaxis protein"/>
    <property type="match status" value="1"/>
</dbReference>
<dbReference type="GO" id="GO:0016020">
    <property type="term" value="C:membrane"/>
    <property type="evidence" value="ECO:0007669"/>
    <property type="project" value="UniProtKB-SubCell"/>
</dbReference>
<evidence type="ECO:0000256" key="6">
    <source>
        <dbReference type="SAM" id="Phobius"/>
    </source>
</evidence>
<evidence type="ECO:0000256" key="5">
    <source>
        <dbReference type="SAM" id="Coils"/>
    </source>
</evidence>
<feature type="coiled-coil region" evidence="5">
    <location>
        <begin position="286"/>
        <end position="318"/>
    </location>
</feature>
<feature type="transmembrane region" description="Helical" evidence="6">
    <location>
        <begin position="12"/>
        <end position="31"/>
    </location>
</feature>
<dbReference type="PANTHER" id="PTHR32089:SF112">
    <property type="entry name" value="LYSOZYME-LIKE PROTEIN-RELATED"/>
    <property type="match status" value="1"/>
</dbReference>
<keyword evidence="5" id="KW-0175">Coiled coil</keyword>
<evidence type="ECO:0000256" key="4">
    <source>
        <dbReference type="PROSITE-ProRule" id="PRU00284"/>
    </source>
</evidence>
<name>A0A212JYN9_9BACT</name>
<dbReference type="SUPFAM" id="SSF58104">
    <property type="entry name" value="Methyl-accepting chemotaxis protein (MCP) signaling domain"/>
    <property type="match status" value="1"/>
</dbReference>
<sequence length="592" mass="62090">MDMSLRVKLASGFGVILLIFAISGSLAMLALRAQRETLGMLGRHELPTINLLHEASLDMQLYRKAEKDILLNMGDSKALKGYMGKLDEVSAGLGENLRKLEAALRGNPQAGAKAEALAQEATQAFAAYDAVVRRASSDIASGSGSMSAAQANAYYTTYKNHVHTTEKNLEALETQFMERVVSSQRELAEQTRGTERLLLISICGSVVCGAGIALLVLLSVTRPLGRVISFARAVAGGDLEARASGSYSAEMAALRDSIEGMVGTLKGKIAETERKSAEAAEEGRRARHAADEAQAAKAAAERARAEGMMEAAAQLERAVEGISSVSGDISAQVRQASLGAERQSARVGEAATAIEQMNATVLEVAQNAASTAQSTDAAHSRANEGSGVMHQVVDGMGEVRRVSAELKNSMDTLGGMVGNIGQIMSVISDIADQTNLLALNAAIEAARAGDAGRGFAVVADEVRKLAEKTMGATREVGEAVSGIQSGTSANIENMERALAAVERTTEMAGRCGEVLREIVTMVDGASDQVRAIATASEEQSATSEEITRSIEEINGISRDTASIMSKSAQAVEQLAGQTRDLQGLVQKMKSGA</sequence>
<feature type="transmembrane region" description="Helical" evidence="6">
    <location>
        <begin position="197"/>
        <end position="220"/>
    </location>
</feature>
<proteinExistence type="inferred from homology"/>
<feature type="domain" description="HAMP" evidence="8">
    <location>
        <begin position="218"/>
        <end position="270"/>
    </location>
</feature>
<dbReference type="GO" id="GO:0006935">
    <property type="term" value="P:chemotaxis"/>
    <property type="evidence" value="ECO:0007669"/>
    <property type="project" value="UniProtKB-ARBA"/>
</dbReference>
<dbReference type="CDD" id="cd11386">
    <property type="entry name" value="MCP_signal"/>
    <property type="match status" value="1"/>
</dbReference>
<keyword evidence="2 4" id="KW-0807">Transducer</keyword>
<dbReference type="SMART" id="SM00283">
    <property type="entry name" value="MA"/>
    <property type="match status" value="1"/>
</dbReference>
<comment type="subcellular location">
    <subcellularLocation>
        <location evidence="1">Membrane</location>
    </subcellularLocation>
</comment>
<dbReference type="Pfam" id="PF00015">
    <property type="entry name" value="MCPsignal"/>
    <property type="match status" value="1"/>
</dbReference>
<dbReference type="InterPro" id="IPR003660">
    <property type="entry name" value="HAMP_dom"/>
</dbReference>
<keyword evidence="6" id="KW-1133">Transmembrane helix</keyword>
<dbReference type="PROSITE" id="PS50111">
    <property type="entry name" value="CHEMOTAXIS_TRANSDUC_2"/>
    <property type="match status" value="1"/>
</dbReference>